<reference evidence="5" key="2">
    <citation type="submission" date="2023-01" db="EMBL/GenBank/DDBJ databases">
        <authorList>
            <person name="Petersen C."/>
        </authorList>
    </citation>
    <scope>NUCLEOTIDE SEQUENCE</scope>
    <source>
        <strain evidence="5">IBT 17514</strain>
    </source>
</reference>
<dbReference type="AlphaFoldDB" id="A0AAD6HXB6"/>
<keyword evidence="3 4" id="KW-0732">Signal</keyword>
<dbReference type="Proteomes" id="UP001215712">
    <property type="component" value="Unassembled WGS sequence"/>
</dbReference>
<sequence>MILKSSLLQILFWGLQSAIALSPRAPPHSSSKVPRITPNSTDGDVNYTAPYFPLLGFEQYAGNPILSPNPKHNWESAYLYNPTAIVVDDTVWMLYRAQNKSKTSSVGLAWSKNGVNFTRYGKPVLCPTESYEMPGGCEDPRVVRVNGTFCMTCTGYDGITARLCLATSTDLVHWEKH</sequence>
<feature type="signal peptide" evidence="4">
    <location>
        <begin position="1"/>
        <end position="20"/>
    </location>
</feature>
<feature type="chain" id="PRO_5041981587" evidence="4">
    <location>
        <begin position="21"/>
        <end position="177"/>
    </location>
</feature>
<evidence type="ECO:0000313" key="6">
    <source>
        <dbReference type="Proteomes" id="UP001215712"/>
    </source>
</evidence>
<evidence type="ECO:0000256" key="1">
    <source>
        <dbReference type="ARBA" id="ARBA00022676"/>
    </source>
</evidence>
<dbReference type="SUPFAM" id="SSF75005">
    <property type="entry name" value="Arabinanase/levansucrase/invertase"/>
    <property type="match status" value="1"/>
</dbReference>
<keyword evidence="5" id="KW-0378">Hydrolase</keyword>
<dbReference type="EMBL" id="JAQJAN010000001">
    <property type="protein sequence ID" value="KAJ5740534.1"/>
    <property type="molecule type" value="Genomic_DNA"/>
</dbReference>
<evidence type="ECO:0000313" key="5">
    <source>
        <dbReference type="EMBL" id="KAJ5740534.1"/>
    </source>
</evidence>
<protein>
    <submittedName>
        <fullName evidence="5">Glycosyl hydrolase</fullName>
    </submittedName>
</protein>
<name>A0AAD6HXB6_9EURO</name>
<reference evidence="5" key="1">
    <citation type="journal article" date="2023" name="IMA Fungus">
        <title>Comparative genomic study of the Penicillium genus elucidates a diverse pangenome and 15 lateral gene transfer events.</title>
        <authorList>
            <person name="Petersen C."/>
            <person name="Sorensen T."/>
            <person name="Nielsen M.R."/>
            <person name="Sondergaard T.E."/>
            <person name="Sorensen J.L."/>
            <person name="Fitzpatrick D.A."/>
            <person name="Frisvad J.C."/>
            <person name="Nielsen K.L."/>
        </authorList>
    </citation>
    <scope>NUCLEOTIDE SEQUENCE</scope>
    <source>
        <strain evidence="5">IBT 17514</strain>
    </source>
</reference>
<dbReference type="PANTHER" id="PTHR34106:SF5">
    <property type="entry name" value="GLYCOSIDASE"/>
    <property type="match status" value="1"/>
</dbReference>
<dbReference type="InterPro" id="IPR023296">
    <property type="entry name" value="Glyco_hydro_beta-prop_sf"/>
</dbReference>
<dbReference type="GO" id="GO:0016787">
    <property type="term" value="F:hydrolase activity"/>
    <property type="evidence" value="ECO:0007669"/>
    <property type="project" value="UniProtKB-KW"/>
</dbReference>
<evidence type="ECO:0000256" key="3">
    <source>
        <dbReference type="ARBA" id="ARBA00022729"/>
    </source>
</evidence>
<evidence type="ECO:0000256" key="2">
    <source>
        <dbReference type="ARBA" id="ARBA00022679"/>
    </source>
</evidence>
<accession>A0AAD6HXB6</accession>
<dbReference type="GO" id="GO:0016757">
    <property type="term" value="F:glycosyltransferase activity"/>
    <property type="evidence" value="ECO:0007669"/>
    <property type="project" value="UniProtKB-KW"/>
</dbReference>
<keyword evidence="1" id="KW-0328">Glycosyltransferase</keyword>
<keyword evidence="6" id="KW-1185">Reference proteome</keyword>
<dbReference type="Gene3D" id="2.115.10.20">
    <property type="entry name" value="Glycosyl hydrolase domain, family 43"/>
    <property type="match status" value="1"/>
</dbReference>
<proteinExistence type="predicted"/>
<organism evidence="5 6">
    <name type="scientific">Penicillium malachiteum</name>
    <dbReference type="NCBI Taxonomy" id="1324776"/>
    <lineage>
        <taxon>Eukaryota</taxon>
        <taxon>Fungi</taxon>
        <taxon>Dikarya</taxon>
        <taxon>Ascomycota</taxon>
        <taxon>Pezizomycotina</taxon>
        <taxon>Eurotiomycetes</taxon>
        <taxon>Eurotiomycetidae</taxon>
        <taxon>Eurotiales</taxon>
        <taxon>Aspergillaceae</taxon>
        <taxon>Penicillium</taxon>
    </lineage>
</organism>
<gene>
    <name evidence="5" type="ORF">N7493_000406</name>
</gene>
<comment type="caution">
    <text evidence="5">The sequence shown here is derived from an EMBL/GenBank/DDBJ whole genome shotgun (WGS) entry which is preliminary data.</text>
</comment>
<dbReference type="InterPro" id="IPR007184">
    <property type="entry name" value="Mannoside_phosphorylase"/>
</dbReference>
<keyword evidence="2" id="KW-0808">Transferase</keyword>
<dbReference type="PANTHER" id="PTHR34106">
    <property type="entry name" value="GLYCOSIDASE"/>
    <property type="match status" value="1"/>
</dbReference>
<evidence type="ECO:0000256" key="4">
    <source>
        <dbReference type="SAM" id="SignalP"/>
    </source>
</evidence>
<dbReference type="Pfam" id="PF04041">
    <property type="entry name" value="Glyco_hydro_130"/>
    <property type="match status" value="1"/>
</dbReference>